<dbReference type="Pfam" id="PF17200">
    <property type="entry name" value="sCache_2"/>
    <property type="match status" value="1"/>
</dbReference>
<evidence type="ECO:0000256" key="2">
    <source>
        <dbReference type="ARBA" id="ARBA00022475"/>
    </source>
</evidence>
<keyword evidence="8 9" id="KW-0472">Membrane</keyword>
<evidence type="ECO:0000256" key="1">
    <source>
        <dbReference type="ARBA" id="ARBA00004651"/>
    </source>
</evidence>
<keyword evidence="3" id="KW-0808">Transferase</keyword>
<dbReference type="InterPro" id="IPR017171">
    <property type="entry name" value="Sig_transdc_His_kinase_MctS"/>
</dbReference>
<dbReference type="Gene3D" id="3.30.450.20">
    <property type="entry name" value="PAS domain"/>
    <property type="match status" value="1"/>
</dbReference>
<sequence length="454" mass="49543">MNLRLKVVLLAVAPLLLAIAAIASVVRIEARALADAETRAVLPVLESARRAELKHYVDLAMGSVEYLHAAADQSAARAQALAILQQLDYGEDGYFFVYDLHGRNLMHPRQPQLVGQNLWELRDKAGEPTIQRLVAQAKAGGGHVEFMWNRPSTQRVERKLGYVAVEPKWGWMIGTGIYLDDMEEARLRIDKAASNAISDTMSIIVVIAGAASLIVAICGFALNLSTQRSAEARMRALAHQIVLSQETERARVASELHDGVSQLLVSVKFIFESVQERINLLGDEGLQALGELTSKGVTRLNDVLREVRRISHDLRPTALDDLGLNAALAQMLTEFGQRTGLQVQLKAEDNPSLPGPVATALFRVVQEALTNIERHAHASEVTITLMSRPQALRLTIADNGRGFDVEALAGLPRGGLGLTSMRERIETLGGMFVMRAGLQGTSIEIVLPRSALRS</sequence>
<keyword evidence="4 9" id="KW-0812">Transmembrane</keyword>
<evidence type="ECO:0000256" key="6">
    <source>
        <dbReference type="ARBA" id="ARBA00022989"/>
    </source>
</evidence>
<comment type="subcellular location">
    <subcellularLocation>
        <location evidence="1">Cell membrane</location>
        <topology evidence="1">Multi-pass membrane protein</topology>
    </subcellularLocation>
</comment>
<dbReference type="InterPro" id="IPR005467">
    <property type="entry name" value="His_kinase_dom"/>
</dbReference>
<evidence type="ECO:0000256" key="4">
    <source>
        <dbReference type="ARBA" id="ARBA00022692"/>
    </source>
</evidence>
<dbReference type="Pfam" id="PF02518">
    <property type="entry name" value="HATPase_c"/>
    <property type="match status" value="1"/>
</dbReference>
<comment type="caution">
    <text evidence="11">The sequence shown here is derived from an EMBL/GenBank/DDBJ whole genome shotgun (WGS) entry which is preliminary data.</text>
</comment>
<keyword evidence="2" id="KW-1003">Cell membrane</keyword>
<keyword evidence="12" id="KW-1185">Reference proteome</keyword>
<dbReference type="Gene3D" id="1.20.5.1930">
    <property type="match status" value="1"/>
</dbReference>
<evidence type="ECO:0000256" key="3">
    <source>
        <dbReference type="ARBA" id="ARBA00022679"/>
    </source>
</evidence>
<gene>
    <name evidence="11" type="ORF">ABXR19_14035</name>
</gene>
<protein>
    <submittedName>
        <fullName evidence="11">Cache domain-containing protein</fullName>
    </submittedName>
</protein>
<name>A0ABV2TN09_9RHOO</name>
<dbReference type="RefSeq" id="WP_354601765.1">
    <property type="nucleotide sequence ID" value="NZ_JBEWZI010000015.1"/>
</dbReference>
<dbReference type="InterPro" id="IPR003594">
    <property type="entry name" value="HATPase_dom"/>
</dbReference>
<dbReference type="InterPro" id="IPR050482">
    <property type="entry name" value="Sensor_HK_TwoCompSys"/>
</dbReference>
<dbReference type="PROSITE" id="PS50109">
    <property type="entry name" value="HIS_KIN"/>
    <property type="match status" value="1"/>
</dbReference>
<dbReference type="CDD" id="cd16917">
    <property type="entry name" value="HATPase_UhpB-NarQ-NarX-like"/>
    <property type="match status" value="1"/>
</dbReference>
<dbReference type="SMART" id="SM01049">
    <property type="entry name" value="Cache_2"/>
    <property type="match status" value="1"/>
</dbReference>
<organism evidence="11 12">
    <name type="scientific">Uliginosibacterium flavum</name>
    <dbReference type="NCBI Taxonomy" id="1396831"/>
    <lineage>
        <taxon>Bacteria</taxon>
        <taxon>Pseudomonadati</taxon>
        <taxon>Pseudomonadota</taxon>
        <taxon>Betaproteobacteria</taxon>
        <taxon>Rhodocyclales</taxon>
        <taxon>Zoogloeaceae</taxon>
        <taxon>Uliginosibacterium</taxon>
    </lineage>
</organism>
<dbReference type="Gene3D" id="3.30.565.10">
    <property type="entry name" value="Histidine kinase-like ATPase, C-terminal domain"/>
    <property type="match status" value="1"/>
</dbReference>
<evidence type="ECO:0000313" key="11">
    <source>
        <dbReference type="EMBL" id="MET7015307.1"/>
    </source>
</evidence>
<keyword evidence="5" id="KW-0418">Kinase</keyword>
<evidence type="ECO:0000256" key="7">
    <source>
        <dbReference type="ARBA" id="ARBA00023012"/>
    </source>
</evidence>
<dbReference type="InterPro" id="IPR033480">
    <property type="entry name" value="sCache_2"/>
</dbReference>
<dbReference type="Pfam" id="PF07730">
    <property type="entry name" value="HisKA_3"/>
    <property type="match status" value="1"/>
</dbReference>
<dbReference type="SUPFAM" id="SSF55874">
    <property type="entry name" value="ATPase domain of HSP90 chaperone/DNA topoisomerase II/histidine kinase"/>
    <property type="match status" value="1"/>
</dbReference>
<dbReference type="Proteomes" id="UP001549691">
    <property type="component" value="Unassembled WGS sequence"/>
</dbReference>
<evidence type="ECO:0000259" key="10">
    <source>
        <dbReference type="PROSITE" id="PS50109"/>
    </source>
</evidence>
<dbReference type="InterPro" id="IPR011712">
    <property type="entry name" value="Sig_transdc_His_kin_sub3_dim/P"/>
</dbReference>
<evidence type="ECO:0000256" key="5">
    <source>
        <dbReference type="ARBA" id="ARBA00022777"/>
    </source>
</evidence>
<dbReference type="InterPro" id="IPR036890">
    <property type="entry name" value="HATPase_C_sf"/>
</dbReference>
<dbReference type="PANTHER" id="PTHR24421:SF59">
    <property type="entry name" value="OXYGEN SENSOR HISTIDINE KINASE NREB"/>
    <property type="match status" value="1"/>
</dbReference>
<accession>A0ABV2TN09</accession>
<dbReference type="PIRSF" id="PIRSF037314">
    <property type="entry name" value="STHK_MctS"/>
    <property type="match status" value="1"/>
</dbReference>
<dbReference type="SMART" id="SM00387">
    <property type="entry name" value="HATPase_c"/>
    <property type="match status" value="1"/>
</dbReference>
<feature type="transmembrane region" description="Helical" evidence="9">
    <location>
        <begin position="201"/>
        <end position="225"/>
    </location>
</feature>
<dbReference type="EMBL" id="JBEWZI010000015">
    <property type="protein sequence ID" value="MET7015307.1"/>
    <property type="molecule type" value="Genomic_DNA"/>
</dbReference>
<evidence type="ECO:0000256" key="8">
    <source>
        <dbReference type="ARBA" id="ARBA00023136"/>
    </source>
</evidence>
<keyword evidence="7" id="KW-0902">Two-component regulatory system</keyword>
<feature type="domain" description="Histidine kinase" evidence="10">
    <location>
        <begin position="251"/>
        <end position="451"/>
    </location>
</feature>
<keyword evidence="6 9" id="KW-1133">Transmembrane helix</keyword>
<evidence type="ECO:0000313" key="12">
    <source>
        <dbReference type="Proteomes" id="UP001549691"/>
    </source>
</evidence>
<proteinExistence type="predicted"/>
<dbReference type="PANTHER" id="PTHR24421">
    <property type="entry name" value="NITRATE/NITRITE SENSOR PROTEIN NARX-RELATED"/>
    <property type="match status" value="1"/>
</dbReference>
<reference evidence="11 12" key="1">
    <citation type="submission" date="2024-07" db="EMBL/GenBank/DDBJ databases">
        <title>Uliginosibacterium flavum JJ3220;KACC:17644.</title>
        <authorList>
            <person name="Kim M.K."/>
        </authorList>
    </citation>
    <scope>NUCLEOTIDE SEQUENCE [LARGE SCALE GENOMIC DNA]</scope>
    <source>
        <strain evidence="11 12">KACC:17644</strain>
    </source>
</reference>
<evidence type="ECO:0000256" key="9">
    <source>
        <dbReference type="SAM" id="Phobius"/>
    </source>
</evidence>